<feature type="binding site" evidence="6">
    <location>
        <position position="204"/>
    </location>
    <ligand>
        <name>NAD(+)</name>
        <dbReference type="ChEBI" id="CHEBI:57540"/>
    </ligand>
</feature>
<dbReference type="InterPro" id="IPR023753">
    <property type="entry name" value="FAD/NAD-binding_dom"/>
</dbReference>
<sequence length="462" mass="50418">MKHYDAIIIGSGQAGSPLSKKLANAGMKTLLIEKRFIGGTCVNDGCTPTKTMVASARLAYLAGKCNDMGINIKGYTVDLKQVVKRANGIVMKSRNGSQAAMEKTKNLDLLFGEANFIDKKTISVNPKTGKKRQFTADQIFINTGCKTIVPHDIEGLDDIEYLTSTSILKLEKVPEHLLIIGGNYIGLEFGQMFRRFGSKVTILEKSGRLLSREDEDISTEITGILEVEGIKVLTNTKALKFKNKGKSQVTATLDTGGKESKLKCTHVLVAIGRAPQTDTLGLETTGVAVDEKGYIKVNDKLETTQPGIYALGDVKGGPAFTHISYNDYTIVYRNLIEKLDLNTSDRPIPYCMFTDPELGRVGITETEARKQGLNIKVAKLPMAHVARALETGDTRGLMKAIVDADTKKILGVAVVGTEGGEIMTVLQMAMEGGITYDRIRYCVFAHPTYSESLNNLFMTLED</sequence>
<evidence type="ECO:0000256" key="4">
    <source>
        <dbReference type="ARBA" id="ARBA00023002"/>
    </source>
</evidence>
<comment type="cofactor">
    <cofactor evidence="6">
        <name>FAD</name>
        <dbReference type="ChEBI" id="CHEBI:57692"/>
    </cofactor>
    <text evidence="6">Binds 1 FAD per subunit.</text>
</comment>
<accession>A0A4Y8SHF5</accession>
<feature type="binding site" evidence="6">
    <location>
        <position position="50"/>
    </location>
    <ligand>
        <name>FAD</name>
        <dbReference type="ChEBI" id="CHEBI:57692"/>
    </ligand>
</feature>
<dbReference type="SUPFAM" id="SSF55424">
    <property type="entry name" value="FAD/NAD-linked reductases, dimerisation (C-terminal) domain"/>
    <property type="match status" value="1"/>
</dbReference>
<organism evidence="10 11">
    <name type="scientific">Mucilaginibacter psychrotolerans</name>
    <dbReference type="NCBI Taxonomy" id="1524096"/>
    <lineage>
        <taxon>Bacteria</taxon>
        <taxon>Pseudomonadati</taxon>
        <taxon>Bacteroidota</taxon>
        <taxon>Sphingobacteriia</taxon>
        <taxon>Sphingobacteriales</taxon>
        <taxon>Sphingobacteriaceae</taxon>
        <taxon>Mucilaginibacter</taxon>
    </lineage>
</organism>
<dbReference type="PANTHER" id="PTHR43014">
    <property type="entry name" value="MERCURIC REDUCTASE"/>
    <property type="match status" value="1"/>
</dbReference>
<feature type="binding site" evidence="6">
    <location>
        <begin position="181"/>
        <end position="188"/>
    </location>
    <ligand>
        <name>NAD(+)</name>
        <dbReference type="ChEBI" id="CHEBI:57540"/>
    </ligand>
</feature>
<keyword evidence="11" id="KW-1185">Reference proteome</keyword>
<keyword evidence="3 6" id="KW-0274">FAD</keyword>
<dbReference type="SUPFAM" id="SSF51905">
    <property type="entry name" value="FAD/NAD(P)-binding domain"/>
    <property type="match status" value="1"/>
</dbReference>
<reference evidence="10 11" key="1">
    <citation type="journal article" date="2017" name="Int. J. Syst. Evol. Microbiol.">
        <title>Mucilaginibacterpsychrotolerans sp. nov., isolated from peatlands.</title>
        <authorList>
            <person name="Deng Y."/>
            <person name="Shen L."/>
            <person name="Xu B."/>
            <person name="Liu Y."/>
            <person name="Gu Z."/>
            <person name="Liu H."/>
            <person name="Zhou Y."/>
        </authorList>
    </citation>
    <scope>NUCLEOTIDE SEQUENCE [LARGE SCALE GENOMIC DNA]</scope>
    <source>
        <strain evidence="10 11">NH7-4</strain>
    </source>
</reference>
<keyword evidence="6" id="KW-0547">Nucleotide-binding</keyword>
<evidence type="ECO:0000256" key="3">
    <source>
        <dbReference type="ARBA" id="ARBA00022827"/>
    </source>
</evidence>
<dbReference type="EMBL" id="SOZE01000006">
    <property type="protein sequence ID" value="TFF38479.1"/>
    <property type="molecule type" value="Genomic_DNA"/>
</dbReference>
<evidence type="ECO:0000259" key="9">
    <source>
        <dbReference type="Pfam" id="PF07992"/>
    </source>
</evidence>
<dbReference type="OrthoDB" id="9800167at2"/>
<dbReference type="PRINTS" id="PR00368">
    <property type="entry name" value="FADPNR"/>
</dbReference>
<name>A0A4Y8SHF5_9SPHI</name>
<feature type="binding site" evidence="6">
    <location>
        <position position="272"/>
    </location>
    <ligand>
        <name>NAD(+)</name>
        <dbReference type="ChEBI" id="CHEBI:57540"/>
    </ligand>
</feature>
<feature type="domain" description="Pyridine nucleotide-disulphide oxidoreductase dimerisation" evidence="8">
    <location>
        <begin position="348"/>
        <end position="455"/>
    </location>
</feature>
<dbReference type="RefSeq" id="WP_133228694.1">
    <property type="nucleotide sequence ID" value="NZ_SOZE01000006.1"/>
</dbReference>
<keyword evidence="6" id="KW-0520">NAD</keyword>
<dbReference type="GO" id="GO:0003955">
    <property type="term" value="F:NAD(P)H dehydrogenase (quinone) activity"/>
    <property type="evidence" value="ECO:0007669"/>
    <property type="project" value="TreeGrafter"/>
</dbReference>
<evidence type="ECO:0000256" key="2">
    <source>
        <dbReference type="ARBA" id="ARBA00022630"/>
    </source>
</evidence>
<dbReference type="Pfam" id="PF07992">
    <property type="entry name" value="Pyr_redox_2"/>
    <property type="match status" value="1"/>
</dbReference>
<dbReference type="AlphaFoldDB" id="A0A4Y8SHF5"/>
<evidence type="ECO:0000256" key="7">
    <source>
        <dbReference type="PIRSR" id="PIRSR000350-4"/>
    </source>
</evidence>
<feature type="disulfide bond" description="Redox-active" evidence="7">
    <location>
        <begin position="41"/>
        <end position="46"/>
    </location>
</feature>
<evidence type="ECO:0000259" key="8">
    <source>
        <dbReference type="Pfam" id="PF02852"/>
    </source>
</evidence>
<dbReference type="Gene3D" id="3.50.50.60">
    <property type="entry name" value="FAD/NAD(P)-binding domain"/>
    <property type="match status" value="2"/>
</dbReference>
<protein>
    <submittedName>
        <fullName evidence="10">Mercuric reductase</fullName>
    </submittedName>
</protein>
<keyword evidence="2" id="KW-0285">Flavoprotein</keyword>
<comment type="caution">
    <text evidence="10">The sequence shown here is derived from an EMBL/GenBank/DDBJ whole genome shotgun (WGS) entry which is preliminary data.</text>
</comment>
<dbReference type="PIRSF" id="PIRSF000350">
    <property type="entry name" value="Mercury_reductase_MerA"/>
    <property type="match status" value="1"/>
</dbReference>
<dbReference type="PRINTS" id="PR00411">
    <property type="entry name" value="PNDRDTASEI"/>
</dbReference>
<evidence type="ECO:0000313" key="10">
    <source>
        <dbReference type="EMBL" id="TFF38479.1"/>
    </source>
</evidence>
<dbReference type="Gene3D" id="3.30.390.30">
    <property type="match status" value="1"/>
</dbReference>
<dbReference type="InterPro" id="IPR036188">
    <property type="entry name" value="FAD/NAD-bd_sf"/>
</dbReference>
<dbReference type="InterPro" id="IPR016156">
    <property type="entry name" value="FAD/NAD-linked_Rdtase_dimer_sf"/>
</dbReference>
<feature type="binding site" evidence="6">
    <location>
        <position position="313"/>
    </location>
    <ligand>
        <name>FAD</name>
        <dbReference type="ChEBI" id="CHEBI:57692"/>
    </ligand>
</feature>
<dbReference type="Pfam" id="PF02852">
    <property type="entry name" value="Pyr_redox_dim"/>
    <property type="match status" value="1"/>
</dbReference>
<dbReference type="GO" id="GO:0050660">
    <property type="term" value="F:flavin adenine dinucleotide binding"/>
    <property type="evidence" value="ECO:0007669"/>
    <property type="project" value="TreeGrafter"/>
</dbReference>
<proteinExistence type="inferred from homology"/>
<keyword evidence="4" id="KW-0560">Oxidoreductase</keyword>
<dbReference type="FunFam" id="3.30.390.30:FF:000001">
    <property type="entry name" value="Dihydrolipoyl dehydrogenase"/>
    <property type="match status" value="1"/>
</dbReference>
<dbReference type="InterPro" id="IPR004099">
    <property type="entry name" value="Pyr_nucl-diS_OxRdtase_dimer"/>
</dbReference>
<dbReference type="PANTHER" id="PTHR43014:SF2">
    <property type="entry name" value="MERCURIC REDUCTASE"/>
    <property type="match status" value="1"/>
</dbReference>
<evidence type="ECO:0000256" key="5">
    <source>
        <dbReference type="PIRSR" id="PIRSR000350-2"/>
    </source>
</evidence>
<evidence type="ECO:0000256" key="1">
    <source>
        <dbReference type="ARBA" id="ARBA00007532"/>
    </source>
</evidence>
<feature type="domain" description="FAD/NAD(P)-binding" evidence="9">
    <location>
        <begin position="4"/>
        <end position="324"/>
    </location>
</feature>
<dbReference type="Proteomes" id="UP000297540">
    <property type="component" value="Unassembled WGS sequence"/>
</dbReference>
<evidence type="ECO:0000256" key="6">
    <source>
        <dbReference type="PIRSR" id="PIRSR000350-3"/>
    </source>
</evidence>
<evidence type="ECO:0000313" key="11">
    <source>
        <dbReference type="Proteomes" id="UP000297540"/>
    </source>
</evidence>
<feature type="active site" description="Proton acceptor" evidence="5">
    <location>
        <position position="446"/>
    </location>
</feature>
<dbReference type="InterPro" id="IPR001100">
    <property type="entry name" value="Pyr_nuc-diS_OxRdtase"/>
</dbReference>
<comment type="similarity">
    <text evidence="1">Belongs to the class-I pyridine nucleotide-disulfide oxidoreductase family.</text>
</comment>
<gene>
    <name evidence="10" type="ORF">E2R66_08395</name>
</gene>